<organism evidence="2 3">
    <name type="scientific">Nonomuraea solani</name>
    <dbReference type="NCBI Taxonomy" id="1144553"/>
    <lineage>
        <taxon>Bacteria</taxon>
        <taxon>Bacillati</taxon>
        <taxon>Actinomycetota</taxon>
        <taxon>Actinomycetes</taxon>
        <taxon>Streptosporangiales</taxon>
        <taxon>Streptosporangiaceae</taxon>
        <taxon>Nonomuraea</taxon>
    </lineage>
</organism>
<evidence type="ECO:0000256" key="1">
    <source>
        <dbReference type="SAM" id="SignalP"/>
    </source>
</evidence>
<dbReference type="RefSeq" id="WP_103964155.1">
    <property type="nucleotide sequence ID" value="NZ_FNVT01000033.1"/>
</dbReference>
<gene>
    <name evidence="2" type="ORF">SAMN05444920_13359</name>
</gene>
<reference evidence="2 3" key="1">
    <citation type="submission" date="2016-10" db="EMBL/GenBank/DDBJ databases">
        <authorList>
            <person name="de Groot N.N."/>
        </authorList>
    </citation>
    <scope>NUCLEOTIDE SEQUENCE [LARGE SCALE GENOMIC DNA]</scope>
    <source>
        <strain evidence="2 3">CGMCC 4.7037</strain>
    </source>
</reference>
<name>A0A1H6F242_9ACTN</name>
<dbReference type="Proteomes" id="UP000236732">
    <property type="component" value="Unassembled WGS sequence"/>
</dbReference>
<feature type="chain" id="PRO_5009297716" evidence="1">
    <location>
        <begin position="24"/>
        <end position="134"/>
    </location>
</feature>
<feature type="signal peptide" evidence="1">
    <location>
        <begin position="1"/>
        <end position="23"/>
    </location>
</feature>
<keyword evidence="3" id="KW-1185">Reference proteome</keyword>
<dbReference type="OrthoDB" id="3542626at2"/>
<accession>A0A1H6F242</accession>
<dbReference type="EMBL" id="FNVT01000033">
    <property type="protein sequence ID" value="SEH03155.1"/>
    <property type="molecule type" value="Genomic_DNA"/>
</dbReference>
<proteinExistence type="predicted"/>
<dbReference type="GO" id="GO:0004867">
    <property type="term" value="F:serine-type endopeptidase inhibitor activity"/>
    <property type="evidence" value="ECO:0007669"/>
    <property type="project" value="InterPro"/>
</dbReference>
<dbReference type="InterPro" id="IPR036819">
    <property type="entry name" value="Subtilisin_inhibitor-like_sf"/>
</dbReference>
<keyword evidence="1" id="KW-0732">Signal</keyword>
<sequence>MLRKLAGALAATALLAVAAPAAAASDPQADLFIQWNPTSRPTEVYSYTITCDPDGGTAETDWYMDVWRACDDLRQAGGDLDKLLYQGGAKCPPTTNGALRTRITGTAYGNTISRDEQWPDWTCLRSTYGWLFIY</sequence>
<dbReference type="Gene3D" id="3.30.350.10">
    <property type="entry name" value="Subtilisin inhibitor-like"/>
    <property type="match status" value="1"/>
</dbReference>
<dbReference type="SUPFAM" id="SSF55399">
    <property type="entry name" value="Subtilisin inhibitor"/>
    <property type="match status" value="1"/>
</dbReference>
<protein>
    <submittedName>
        <fullName evidence="2">Subtilisin inhibitor-like</fullName>
    </submittedName>
</protein>
<evidence type="ECO:0000313" key="3">
    <source>
        <dbReference type="Proteomes" id="UP000236732"/>
    </source>
</evidence>
<dbReference type="AlphaFoldDB" id="A0A1H6F242"/>
<evidence type="ECO:0000313" key="2">
    <source>
        <dbReference type="EMBL" id="SEH03155.1"/>
    </source>
</evidence>